<dbReference type="AlphaFoldDB" id="A0A7S3JMZ7"/>
<sequence>MKVMKHKYKKPNCVGDINSTFSLGGKPPQPHEVLVIGDRITADIIMGNSGGFLTIRTQPFCTKNENFFVTSSRWFEDNILLNLSRTKNKFEKFEELKRNNVFEEFICPQTSRYL</sequence>
<protein>
    <submittedName>
        <fullName evidence="1">Uncharacterized protein</fullName>
    </submittedName>
</protein>
<dbReference type="EMBL" id="HBII01039602">
    <property type="protein sequence ID" value="CAE0357760.1"/>
    <property type="molecule type" value="Transcribed_RNA"/>
</dbReference>
<dbReference type="InterPro" id="IPR027706">
    <property type="entry name" value="PGP_Pase"/>
</dbReference>
<dbReference type="Pfam" id="PF09419">
    <property type="entry name" value="PGP_phosphatase"/>
    <property type="match status" value="1"/>
</dbReference>
<reference evidence="1" key="1">
    <citation type="submission" date="2021-01" db="EMBL/GenBank/DDBJ databases">
        <authorList>
            <person name="Corre E."/>
            <person name="Pelletier E."/>
            <person name="Niang G."/>
            <person name="Scheremetjew M."/>
            <person name="Finn R."/>
            <person name="Kale V."/>
            <person name="Holt S."/>
            <person name="Cochrane G."/>
            <person name="Meng A."/>
            <person name="Brown T."/>
            <person name="Cohen L."/>
        </authorList>
    </citation>
    <scope>NUCLEOTIDE SEQUENCE</scope>
    <source>
        <strain evidence="1">FSP1.4</strain>
    </source>
</reference>
<name>A0A7S3JMZ7_9SPIT</name>
<dbReference type="GO" id="GO:0008962">
    <property type="term" value="F:phosphatidylglycerophosphatase activity"/>
    <property type="evidence" value="ECO:0007669"/>
    <property type="project" value="InterPro"/>
</dbReference>
<evidence type="ECO:0000313" key="1">
    <source>
        <dbReference type="EMBL" id="CAE0357760.1"/>
    </source>
</evidence>
<dbReference type="SUPFAM" id="SSF56784">
    <property type="entry name" value="HAD-like"/>
    <property type="match status" value="1"/>
</dbReference>
<proteinExistence type="predicted"/>
<organism evidence="1">
    <name type="scientific">Euplotes harpa</name>
    <dbReference type="NCBI Taxonomy" id="151035"/>
    <lineage>
        <taxon>Eukaryota</taxon>
        <taxon>Sar</taxon>
        <taxon>Alveolata</taxon>
        <taxon>Ciliophora</taxon>
        <taxon>Intramacronucleata</taxon>
        <taxon>Spirotrichea</taxon>
        <taxon>Hypotrichia</taxon>
        <taxon>Euplotida</taxon>
        <taxon>Euplotidae</taxon>
        <taxon>Euplotes</taxon>
    </lineage>
</organism>
<dbReference type="InterPro" id="IPR036412">
    <property type="entry name" value="HAD-like_sf"/>
</dbReference>
<gene>
    <name evidence="1" type="ORF">EHAR0213_LOCUS16679</name>
</gene>
<accession>A0A7S3JMZ7</accession>